<protein>
    <submittedName>
        <fullName evidence="1">Uncharacterized protein</fullName>
    </submittedName>
</protein>
<sequence length="64" mass="6951">MTSRVAFTAADIKRAMGVMEKCGHQVAAVDFPKEGGFRLVLGDRMDVAAAKVSGRNEWDDVLPQ</sequence>
<dbReference type="RefSeq" id="WP_039246840.1">
    <property type="nucleotide sequence ID" value="NZ_JWSY01000020.1"/>
</dbReference>
<name>A0A0B4DQS0_9CAUL</name>
<reference evidence="1 2" key="1">
    <citation type="submission" date="2014-12" db="EMBL/GenBank/DDBJ databases">
        <title>Genome sequencing of Brevundimonas nasdae TPW30.</title>
        <authorList>
            <person name="Tan P.W."/>
            <person name="Chan K.-G."/>
        </authorList>
    </citation>
    <scope>NUCLEOTIDE SEQUENCE [LARGE SCALE GENOMIC DNA]</scope>
    <source>
        <strain evidence="1 2">TPW30</strain>
    </source>
</reference>
<comment type="caution">
    <text evidence="1">The sequence shown here is derived from an EMBL/GenBank/DDBJ whole genome shotgun (WGS) entry which is preliminary data.</text>
</comment>
<evidence type="ECO:0000313" key="2">
    <source>
        <dbReference type="Proteomes" id="UP000031166"/>
    </source>
</evidence>
<gene>
    <name evidence="1" type="ORF">RM53_11230</name>
</gene>
<dbReference type="AlphaFoldDB" id="A0A0B4DQS0"/>
<proteinExistence type="predicted"/>
<dbReference type="EMBL" id="JWSY01000020">
    <property type="protein sequence ID" value="KIC56628.1"/>
    <property type="molecule type" value="Genomic_DNA"/>
</dbReference>
<dbReference type="STRING" id="172043.RM53_11230"/>
<dbReference type="Proteomes" id="UP000031166">
    <property type="component" value="Unassembled WGS sequence"/>
</dbReference>
<accession>A0A0B4DQS0</accession>
<evidence type="ECO:0000313" key="1">
    <source>
        <dbReference type="EMBL" id="KIC56628.1"/>
    </source>
</evidence>
<organism evidence="1 2">
    <name type="scientific">Brevundimonas nasdae</name>
    <dbReference type="NCBI Taxonomy" id="172043"/>
    <lineage>
        <taxon>Bacteria</taxon>
        <taxon>Pseudomonadati</taxon>
        <taxon>Pseudomonadota</taxon>
        <taxon>Alphaproteobacteria</taxon>
        <taxon>Caulobacterales</taxon>
        <taxon>Caulobacteraceae</taxon>
        <taxon>Brevundimonas</taxon>
    </lineage>
</organism>